<evidence type="ECO:0000259" key="3">
    <source>
        <dbReference type="PROSITE" id="PS51371"/>
    </source>
</evidence>
<protein>
    <submittedName>
        <fullName evidence="4">Putative voltage-gated ClC-type chloride channel ClcB</fullName>
    </submittedName>
</protein>
<name>A0A517P3N9_9PLAN</name>
<evidence type="ECO:0000256" key="1">
    <source>
        <dbReference type="ARBA" id="ARBA00023122"/>
    </source>
</evidence>
<evidence type="ECO:0000313" key="4">
    <source>
        <dbReference type="EMBL" id="QDT13987.1"/>
    </source>
</evidence>
<evidence type="ECO:0000313" key="5">
    <source>
        <dbReference type="Proteomes" id="UP000318741"/>
    </source>
</evidence>
<feature type="domain" description="CBS" evidence="3">
    <location>
        <begin position="38"/>
        <end position="94"/>
    </location>
</feature>
<sequence length="190" mass="20543">MSFPNTAARFARTVRTRAPRNGSTGQVAARGLRAADVMTTKLITLHPDTPVQEAIGTLLKHRISGAPVVGPGRTFLGVFSEKICMRVLLDAAAEQVPCCGTVGQYADANARTVAEDTDLLTMVHLFNEGRFRRLPVLREDADGTAEVVGQVSRRDVLRAAYDLGTFKPQRETPRPLYLSGVRAADDAVPV</sequence>
<gene>
    <name evidence="4" type="ORF">CA12_00550</name>
</gene>
<reference evidence="4 5" key="1">
    <citation type="submission" date="2019-02" db="EMBL/GenBank/DDBJ databases">
        <title>Deep-cultivation of Planctomycetes and their phenomic and genomic characterization uncovers novel biology.</title>
        <authorList>
            <person name="Wiegand S."/>
            <person name="Jogler M."/>
            <person name="Boedeker C."/>
            <person name="Pinto D."/>
            <person name="Vollmers J."/>
            <person name="Rivas-Marin E."/>
            <person name="Kohn T."/>
            <person name="Peeters S.H."/>
            <person name="Heuer A."/>
            <person name="Rast P."/>
            <person name="Oberbeckmann S."/>
            <person name="Bunk B."/>
            <person name="Jeske O."/>
            <person name="Meyerdierks A."/>
            <person name="Storesund J.E."/>
            <person name="Kallscheuer N."/>
            <person name="Luecker S."/>
            <person name="Lage O.M."/>
            <person name="Pohl T."/>
            <person name="Merkel B.J."/>
            <person name="Hornburger P."/>
            <person name="Mueller R.-W."/>
            <person name="Bruemmer F."/>
            <person name="Labrenz M."/>
            <person name="Spormann A.M."/>
            <person name="Op den Camp H."/>
            <person name="Overmann J."/>
            <person name="Amann R."/>
            <person name="Jetten M.S.M."/>
            <person name="Mascher T."/>
            <person name="Medema M.H."/>
            <person name="Devos D.P."/>
            <person name="Kaster A.-K."/>
            <person name="Ovreas L."/>
            <person name="Rohde M."/>
            <person name="Galperin M.Y."/>
            <person name="Jogler C."/>
        </authorList>
    </citation>
    <scope>NUCLEOTIDE SEQUENCE [LARGE SCALE GENOMIC DNA]</scope>
    <source>
        <strain evidence="4 5">CA12</strain>
    </source>
</reference>
<dbReference type="KEGG" id="acaf:CA12_00550"/>
<dbReference type="PANTHER" id="PTHR43080:SF26">
    <property type="entry name" value="REGULATORY PROTEIN"/>
    <property type="match status" value="1"/>
</dbReference>
<proteinExistence type="predicted"/>
<keyword evidence="1 2" id="KW-0129">CBS domain</keyword>
<accession>A0A517P3N9</accession>
<dbReference type="SUPFAM" id="SSF54631">
    <property type="entry name" value="CBS-domain pair"/>
    <property type="match status" value="1"/>
</dbReference>
<dbReference type="Gene3D" id="3.10.580.10">
    <property type="entry name" value="CBS-domain"/>
    <property type="match status" value="1"/>
</dbReference>
<dbReference type="EMBL" id="CP036265">
    <property type="protein sequence ID" value="QDT13987.1"/>
    <property type="molecule type" value="Genomic_DNA"/>
</dbReference>
<dbReference type="InterPro" id="IPR051257">
    <property type="entry name" value="Diverse_CBS-Domain"/>
</dbReference>
<organism evidence="4 5">
    <name type="scientific">Alienimonas californiensis</name>
    <dbReference type="NCBI Taxonomy" id="2527989"/>
    <lineage>
        <taxon>Bacteria</taxon>
        <taxon>Pseudomonadati</taxon>
        <taxon>Planctomycetota</taxon>
        <taxon>Planctomycetia</taxon>
        <taxon>Planctomycetales</taxon>
        <taxon>Planctomycetaceae</taxon>
        <taxon>Alienimonas</taxon>
    </lineage>
</organism>
<dbReference type="OrthoDB" id="9790355at2"/>
<dbReference type="Proteomes" id="UP000318741">
    <property type="component" value="Chromosome"/>
</dbReference>
<keyword evidence="5" id="KW-1185">Reference proteome</keyword>
<evidence type="ECO:0000256" key="2">
    <source>
        <dbReference type="PROSITE-ProRule" id="PRU00703"/>
    </source>
</evidence>
<dbReference type="PANTHER" id="PTHR43080">
    <property type="entry name" value="CBS DOMAIN-CONTAINING PROTEIN CBSX3, MITOCHONDRIAL"/>
    <property type="match status" value="1"/>
</dbReference>
<feature type="domain" description="CBS" evidence="3">
    <location>
        <begin position="106"/>
        <end position="172"/>
    </location>
</feature>
<dbReference type="SMART" id="SM00116">
    <property type="entry name" value="CBS"/>
    <property type="match status" value="2"/>
</dbReference>
<dbReference type="InterPro" id="IPR000644">
    <property type="entry name" value="CBS_dom"/>
</dbReference>
<dbReference type="Pfam" id="PF00571">
    <property type="entry name" value="CBS"/>
    <property type="match status" value="2"/>
</dbReference>
<dbReference type="PROSITE" id="PS51371">
    <property type="entry name" value="CBS"/>
    <property type="match status" value="2"/>
</dbReference>
<dbReference type="AlphaFoldDB" id="A0A517P3N9"/>
<dbReference type="InterPro" id="IPR046342">
    <property type="entry name" value="CBS_dom_sf"/>
</dbReference>